<keyword evidence="1 2" id="KW-0378">Hydrolase</keyword>
<organism evidence="4 5">
    <name type="scientific">Mortierella isabellina</name>
    <name type="common">Filamentous fungus</name>
    <name type="synonym">Umbelopsis isabellina</name>
    <dbReference type="NCBI Taxonomy" id="91625"/>
    <lineage>
        <taxon>Eukaryota</taxon>
        <taxon>Fungi</taxon>
        <taxon>Fungi incertae sedis</taxon>
        <taxon>Mucoromycota</taxon>
        <taxon>Mucoromycotina</taxon>
        <taxon>Umbelopsidomycetes</taxon>
        <taxon>Umbelopsidales</taxon>
        <taxon>Umbelopsidaceae</taxon>
        <taxon>Umbelopsis</taxon>
    </lineage>
</organism>
<evidence type="ECO:0000259" key="3">
    <source>
        <dbReference type="PROSITE" id="PS51462"/>
    </source>
</evidence>
<evidence type="ECO:0000256" key="2">
    <source>
        <dbReference type="RuleBase" id="RU003476"/>
    </source>
</evidence>
<dbReference type="AlphaFoldDB" id="A0A8H7PHJ7"/>
<feature type="domain" description="Nudix hydrolase" evidence="3">
    <location>
        <begin position="6"/>
        <end position="170"/>
    </location>
</feature>
<dbReference type="PROSITE" id="PS00893">
    <property type="entry name" value="NUDIX_BOX"/>
    <property type="match status" value="1"/>
</dbReference>
<accession>A0A8H7PHJ7</accession>
<dbReference type="InterPro" id="IPR020084">
    <property type="entry name" value="NUDIX_hydrolase_CS"/>
</dbReference>
<dbReference type="CDD" id="cd04678">
    <property type="entry name" value="NUDIX_MTH2_Nudt15"/>
    <property type="match status" value="1"/>
</dbReference>
<dbReference type="InterPro" id="IPR020476">
    <property type="entry name" value="Nudix_hydrolase"/>
</dbReference>
<dbReference type="PANTHER" id="PTHR16099">
    <property type="entry name" value="8-OXO-DGTP DIPHOSPHATES NUDT15"/>
    <property type="match status" value="1"/>
</dbReference>
<dbReference type="SUPFAM" id="SSF55811">
    <property type="entry name" value="Nudix"/>
    <property type="match status" value="1"/>
</dbReference>
<dbReference type="Gene3D" id="3.90.79.10">
    <property type="entry name" value="Nucleoside Triphosphate Pyrophosphohydrolase"/>
    <property type="match status" value="1"/>
</dbReference>
<dbReference type="GO" id="GO:0006203">
    <property type="term" value="P:dGTP catabolic process"/>
    <property type="evidence" value="ECO:0007669"/>
    <property type="project" value="TreeGrafter"/>
</dbReference>
<proteinExistence type="inferred from homology"/>
<name>A0A8H7PHJ7_MORIS</name>
<evidence type="ECO:0000256" key="1">
    <source>
        <dbReference type="ARBA" id="ARBA00022801"/>
    </source>
</evidence>
<dbReference type="EMBL" id="JAEPQZ010000014">
    <property type="protein sequence ID" value="KAG2173815.1"/>
    <property type="molecule type" value="Genomic_DNA"/>
</dbReference>
<dbReference type="InterPro" id="IPR015797">
    <property type="entry name" value="NUDIX_hydrolase-like_dom_sf"/>
</dbReference>
<dbReference type="PANTHER" id="PTHR16099:SF5">
    <property type="entry name" value="NUCLEOTIDE TRIPHOSPHATE DIPHOSPHATASE NUDT15"/>
    <property type="match status" value="1"/>
</dbReference>
<dbReference type="PROSITE" id="PS51462">
    <property type="entry name" value="NUDIX"/>
    <property type="match status" value="1"/>
</dbReference>
<dbReference type="PRINTS" id="PR00502">
    <property type="entry name" value="NUDIXFAMILY"/>
</dbReference>
<sequence length="178" mass="19962">MVESQEPRVGVGCFVTRKGAEGSPDSFLIGRRQGSHGAGACQLPGGHLEFNETFEECAIREVYEETGLTLKSVEFATATNDIMKGKPLQSSISVKPEVNRILCRKSITIEENRHYCTIFMKGVVEPDDVQNLRTMEPHKLDGDWAWITWEELLNGGDQIRPLFIPLQNVLATRPSFRI</sequence>
<reference evidence="4" key="1">
    <citation type="submission" date="2020-12" db="EMBL/GenBank/DDBJ databases">
        <title>Metabolic potential, ecology and presence of endohyphal bacteria is reflected in genomic diversity of Mucoromycotina.</title>
        <authorList>
            <person name="Muszewska A."/>
            <person name="Okrasinska A."/>
            <person name="Steczkiewicz K."/>
            <person name="Drgas O."/>
            <person name="Orlowska M."/>
            <person name="Perlinska-Lenart U."/>
            <person name="Aleksandrzak-Piekarczyk T."/>
            <person name="Szatraj K."/>
            <person name="Zielenkiewicz U."/>
            <person name="Pilsyk S."/>
            <person name="Malc E."/>
            <person name="Mieczkowski P."/>
            <person name="Kruszewska J.S."/>
            <person name="Biernat P."/>
            <person name="Pawlowska J."/>
        </authorList>
    </citation>
    <scope>NUCLEOTIDE SEQUENCE</scope>
    <source>
        <strain evidence="4">WA0000067209</strain>
    </source>
</reference>
<dbReference type="Pfam" id="PF00293">
    <property type="entry name" value="NUDIX"/>
    <property type="match status" value="1"/>
</dbReference>
<dbReference type="Proteomes" id="UP000654370">
    <property type="component" value="Unassembled WGS sequence"/>
</dbReference>
<dbReference type="OrthoDB" id="447842at2759"/>
<protein>
    <recommendedName>
        <fullName evidence="3">Nudix hydrolase domain-containing protein</fullName>
    </recommendedName>
</protein>
<evidence type="ECO:0000313" key="4">
    <source>
        <dbReference type="EMBL" id="KAG2173815.1"/>
    </source>
</evidence>
<evidence type="ECO:0000313" key="5">
    <source>
        <dbReference type="Proteomes" id="UP000654370"/>
    </source>
</evidence>
<dbReference type="GO" id="GO:0035539">
    <property type="term" value="F:8-oxo-7,8-dihydrodeoxyguanosine triphosphate pyrophosphatase activity"/>
    <property type="evidence" value="ECO:0007669"/>
    <property type="project" value="TreeGrafter"/>
</dbReference>
<gene>
    <name evidence="4" type="ORF">INT43_005235</name>
</gene>
<dbReference type="GO" id="GO:0005829">
    <property type="term" value="C:cytosol"/>
    <property type="evidence" value="ECO:0007669"/>
    <property type="project" value="TreeGrafter"/>
</dbReference>
<comment type="similarity">
    <text evidence="2">Belongs to the Nudix hydrolase family.</text>
</comment>
<comment type="caution">
    <text evidence="4">The sequence shown here is derived from an EMBL/GenBank/DDBJ whole genome shotgun (WGS) entry which is preliminary data.</text>
</comment>
<keyword evidence="5" id="KW-1185">Reference proteome</keyword>
<dbReference type="InterPro" id="IPR000086">
    <property type="entry name" value="NUDIX_hydrolase_dom"/>
</dbReference>